<keyword evidence="2 4" id="KW-0863">Zinc-finger</keyword>
<dbReference type="PROSITE" id="PS51039">
    <property type="entry name" value="ZF_AN1"/>
    <property type="match status" value="1"/>
</dbReference>
<accession>A0ABR4NUX7</accession>
<dbReference type="Proteomes" id="UP001623330">
    <property type="component" value="Unassembled WGS sequence"/>
</dbReference>
<gene>
    <name evidence="7" type="ORF">RNJ44_04358</name>
</gene>
<dbReference type="Gene3D" id="4.10.1110.10">
    <property type="entry name" value="AN1-like Zinc finger"/>
    <property type="match status" value="1"/>
</dbReference>
<evidence type="ECO:0000313" key="7">
    <source>
        <dbReference type="EMBL" id="KAL3232442.1"/>
    </source>
</evidence>
<dbReference type="PANTHER" id="PTHR14677">
    <property type="entry name" value="ARSENITE INDUCUBLE RNA ASSOCIATED PROTEIN AIP-1-RELATED"/>
    <property type="match status" value="1"/>
</dbReference>
<sequence>MVAIAFAKRTESVVSEDSVRETGMLDVGTHCQYCRQIDFLPFHCKYCEGDFCGEHRSKESHHCKWLLEHPEEADNKSEPSTPPKSNKEKFFQSLLPEKAHVRVKSPSPSAPSNGQSAKLGSGPSNKSKETTKVRSTLNPNALNKLLSFFKRTKSDPAVKRKTSARTNKLLEISNLKKQAKGDAKIPVQNRIYIYCQVILDEDEKNDAAGLKKEPLYINKMWPVGRALDSISQQLHVTNVNGKVDVTKGEKLFLYKYDEKNNEYVGLDTSGRVTALIKDLDTVYLVRGQI</sequence>
<keyword evidence="3" id="KW-0862">Zinc</keyword>
<keyword evidence="8" id="KW-1185">Reference proteome</keyword>
<dbReference type="InterPro" id="IPR057358">
    <property type="entry name" value="UBL_ZFAND1-like"/>
</dbReference>
<evidence type="ECO:0000259" key="6">
    <source>
        <dbReference type="PROSITE" id="PS51039"/>
    </source>
</evidence>
<feature type="domain" description="AN1-type" evidence="6">
    <location>
        <begin position="25"/>
        <end position="71"/>
    </location>
</feature>
<dbReference type="Pfam" id="PF25327">
    <property type="entry name" value="UBL_ZFAND1"/>
    <property type="match status" value="1"/>
</dbReference>
<reference evidence="7 8" key="1">
    <citation type="submission" date="2024-05" db="EMBL/GenBank/DDBJ databases">
        <title>Long read based assembly of the Candida bracarensis genome reveals expanded adhesin content.</title>
        <authorList>
            <person name="Marcet-Houben M."/>
            <person name="Ksiezopolska E."/>
            <person name="Gabaldon T."/>
        </authorList>
    </citation>
    <scope>NUCLEOTIDE SEQUENCE [LARGE SCALE GENOMIC DNA]</scope>
    <source>
        <strain evidence="7 8">CBM6</strain>
    </source>
</reference>
<organism evidence="7 8">
    <name type="scientific">Nakaseomyces bracarensis</name>
    <dbReference type="NCBI Taxonomy" id="273131"/>
    <lineage>
        <taxon>Eukaryota</taxon>
        <taxon>Fungi</taxon>
        <taxon>Dikarya</taxon>
        <taxon>Ascomycota</taxon>
        <taxon>Saccharomycotina</taxon>
        <taxon>Saccharomycetes</taxon>
        <taxon>Saccharomycetales</taxon>
        <taxon>Saccharomycetaceae</taxon>
        <taxon>Nakaseomyces</taxon>
    </lineage>
</organism>
<dbReference type="SUPFAM" id="SSF118310">
    <property type="entry name" value="AN1-like Zinc finger"/>
    <property type="match status" value="1"/>
</dbReference>
<name>A0ABR4NUX7_9SACH</name>
<feature type="region of interest" description="Disordered" evidence="5">
    <location>
        <begin position="101"/>
        <end position="135"/>
    </location>
</feature>
<dbReference type="SMART" id="SM00154">
    <property type="entry name" value="ZnF_AN1"/>
    <property type="match status" value="1"/>
</dbReference>
<evidence type="ECO:0000256" key="1">
    <source>
        <dbReference type="ARBA" id="ARBA00022723"/>
    </source>
</evidence>
<dbReference type="PANTHER" id="PTHR14677:SF40">
    <property type="entry name" value="CDC48-ASSOCIATED UBIQUITIN-LIKE_ZINC FINGER PROTEIN 1"/>
    <property type="match status" value="1"/>
</dbReference>
<evidence type="ECO:0000256" key="3">
    <source>
        <dbReference type="ARBA" id="ARBA00022833"/>
    </source>
</evidence>
<evidence type="ECO:0000313" key="8">
    <source>
        <dbReference type="Proteomes" id="UP001623330"/>
    </source>
</evidence>
<protein>
    <recommendedName>
        <fullName evidence="6">AN1-type domain-containing protein</fullName>
    </recommendedName>
</protein>
<dbReference type="InterPro" id="IPR035896">
    <property type="entry name" value="AN1-like_Znf"/>
</dbReference>
<evidence type="ECO:0000256" key="4">
    <source>
        <dbReference type="PROSITE-ProRule" id="PRU00449"/>
    </source>
</evidence>
<proteinExistence type="predicted"/>
<keyword evidence="1" id="KW-0479">Metal-binding</keyword>
<feature type="compositionally biased region" description="Polar residues" evidence="5">
    <location>
        <begin position="106"/>
        <end position="125"/>
    </location>
</feature>
<comment type="caution">
    <text evidence="7">The sequence shown here is derived from an EMBL/GenBank/DDBJ whole genome shotgun (WGS) entry which is preliminary data.</text>
</comment>
<dbReference type="Pfam" id="PF01428">
    <property type="entry name" value="zf-AN1"/>
    <property type="match status" value="1"/>
</dbReference>
<dbReference type="InterPro" id="IPR000058">
    <property type="entry name" value="Znf_AN1"/>
</dbReference>
<dbReference type="EMBL" id="JBEVYD010000005">
    <property type="protein sequence ID" value="KAL3232442.1"/>
    <property type="molecule type" value="Genomic_DNA"/>
</dbReference>
<evidence type="ECO:0000256" key="5">
    <source>
        <dbReference type="SAM" id="MobiDB-lite"/>
    </source>
</evidence>
<evidence type="ECO:0000256" key="2">
    <source>
        <dbReference type="ARBA" id="ARBA00022771"/>
    </source>
</evidence>